<proteinExistence type="predicted"/>
<dbReference type="AlphaFoldDB" id="A0A397UBD1"/>
<name>A0A397UBD1_9GLOM</name>
<dbReference type="OrthoDB" id="2409171at2759"/>
<feature type="domain" description="SAM" evidence="1">
    <location>
        <begin position="14"/>
        <end position="82"/>
    </location>
</feature>
<dbReference type="Gene3D" id="1.10.150.50">
    <property type="entry name" value="Transcription Factor, Ets-1"/>
    <property type="match status" value="1"/>
</dbReference>
<organism evidence="2 3">
    <name type="scientific">Gigaspora rosea</name>
    <dbReference type="NCBI Taxonomy" id="44941"/>
    <lineage>
        <taxon>Eukaryota</taxon>
        <taxon>Fungi</taxon>
        <taxon>Fungi incertae sedis</taxon>
        <taxon>Mucoromycota</taxon>
        <taxon>Glomeromycotina</taxon>
        <taxon>Glomeromycetes</taxon>
        <taxon>Diversisporales</taxon>
        <taxon>Gigasporaceae</taxon>
        <taxon>Gigaspora</taxon>
    </lineage>
</organism>
<keyword evidence="3" id="KW-1185">Reference proteome</keyword>
<dbReference type="Proteomes" id="UP000266673">
    <property type="component" value="Unassembled WGS sequence"/>
</dbReference>
<evidence type="ECO:0000313" key="2">
    <source>
        <dbReference type="EMBL" id="RIB07562.1"/>
    </source>
</evidence>
<dbReference type="SUPFAM" id="SSF47769">
    <property type="entry name" value="SAM/Pointed domain"/>
    <property type="match status" value="1"/>
</dbReference>
<dbReference type="SMART" id="SM00454">
    <property type="entry name" value="SAM"/>
    <property type="match status" value="1"/>
</dbReference>
<dbReference type="InterPro" id="IPR013761">
    <property type="entry name" value="SAM/pointed_sf"/>
</dbReference>
<dbReference type="EMBL" id="QKWP01001635">
    <property type="protein sequence ID" value="RIB07562.1"/>
    <property type="molecule type" value="Genomic_DNA"/>
</dbReference>
<reference evidence="2 3" key="1">
    <citation type="submission" date="2018-06" db="EMBL/GenBank/DDBJ databases">
        <title>Comparative genomics reveals the genomic features of Rhizophagus irregularis, R. cerebriforme, R. diaphanum and Gigaspora rosea, and their symbiotic lifestyle signature.</title>
        <authorList>
            <person name="Morin E."/>
            <person name="San Clemente H."/>
            <person name="Chen E.C.H."/>
            <person name="De La Providencia I."/>
            <person name="Hainaut M."/>
            <person name="Kuo A."/>
            <person name="Kohler A."/>
            <person name="Murat C."/>
            <person name="Tang N."/>
            <person name="Roy S."/>
            <person name="Loubradou J."/>
            <person name="Henrissat B."/>
            <person name="Grigoriev I.V."/>
            <person name="Corradi N."/>
            <person name="Roux C."/>
            <person name="Martin F.M."/>
        </authorList>
    </citation>
    <scope>NUCLEOTIDE SEQUENCE [LARGE SCALE GENOMIC DNA]</scope>
    <source>
        <strain evidence="2 3">DAOM 194757</strain>
    </source>
</reference>
<comment type="caution">
    <text evidence="2">The sequence shown here is derived from an EMBL/GenBank/DDBJ whole genome shotgun (WGS) entry which is preliminary data.</text>
</comment>
<dbReference type="InterPro" id="IPR001660">
    <property type="entry name" value="SAM"/>
</dbReference>
<accession>A0A397UBD1</accession>
<protein>
    <recommendedName>
        <fullName evidence="1">SAM domain-containing protein</fullName>
    </recommendedName>
</protein>
<sequence length="180" mass="20827">MSTFANTSTAEQIKKLKKTDDLINFLSKQDLSLEEEQFQVLRKQKITGVDFLDLTKEELEKYGFELGPAKRVLRFINTINGEGEGQKKEADVNLTKISYYQKYENEHSEASDKEIRSFMDFILLYVPEHPKGSYEDVVKTFKESQEKTNKIALEKWKSSERLLIGISKTQVIFLKGSKIS</sequence>
<evidence type="ECO:0000259" key="1">
    <source>
        <dbReference type="SMART" id="SM00454"/>
    </source>
</evidence>
<evidence type="ECO:0000313" key="3">
    <source>
        <dbReference type="Proteomes" id="UP000266673"/>
    </source>
</evidence>
<gene>
    <name evidence="2" type="ORF">C2G38_419568</name>
</gene>